<accession>A0A1J5R838</accession>
<dbReference type="PANTHER" id="PTHR33383">
    <property type="entry name" value="MEMBRANE PROTEIN INSERTION EFFICIENCY FACTOR-RELATED"/>
    <property type="match status" value="1"/>
</dbReference>
<gene>
    <name evidence="2" type="ORF">GALL_260250</name>
</gene>
<evidence type="ECO:0000313" key="2">
    <source>
        <dbReference type="EMBL" id="OIQ92033.1"/>
    </source>
</evidence>
<comment type="caution">
    <text evidence="2">The sequence shown here is derived from an EMBL/GenBank/DDBJ whole genome shotgun (WGS) entry which is preliminary data.</text>
</comment>
<organism evidence="2">
    <name type="scientific">mine drainage metagenome</name>
    <dbReference type="NCBI Taxonomy" id="410659"/>
    <lineage>
        <taxon>unclassified sequences</taxon>
        <taxon>metagenomes</taxon>
        <taxon>ecological metagenomes</taxon>
    </lineage>
</organism>
<dbReference type="InterPro" id="IPR002696">
    <property type="entry name" value="Membr_insert_effic_factor_YidD"/>
</dbReference>
<protein>
    <submittedName>
        <fullName evidence="2">Putative membrane protein insertion efficiency factor</fullName>
    </submittedName>
</protein>
<dbReference type="EMBL" id="MLJW01000242">
    <property type="protein sequence ID" value="OIQ92033.1"/>
    <property type="molecule type" value="Genomic_DNA"/>
</dbReference>
<name>A0A1J5R838_9ZZZZ</name>
<proteinExistence type="inferred from homology"/>
<dbReference type="Pfam" id="PF01809">
    <property type="entry name" value="YidD"/>
    <property type="match status" value="1"/>
</dbReference>
<sequence>MTSPHGRRRAGAVVRALVTAPGRLVVLALRGYQRYISPMTPPTCRYYPSCSQYAVIAVQRHGLFRGAALASWRLLRCNPWSAGGVDDVPERAPRAHVHAHAAHAAGSSSTGNCPEDGPMVETVPRGPESAGLADMS</sequence>
<dbReference type="NCBIfam" id="TIGR00278">
    <property type="entry name" value="membrane protein insertion efficiency factor YidD"/>
    <property type="match status" value="1"/>
</dbReference>
<reference evidence="2" key="1">
    <citation type="submission" date="2016-10" db="EMBL/GenBank/DDBJ databases">
        <title>Sequence of Gallionella enrichment culture.</title>
        <authorList>
            <person name="Poehlein A."/>
            <person name="Muehling M."/>
            <person name="Daniel R."/>
        </authorList>
    </citation>
    <scope>NUCLEOTIDE SEQUENCE</scope>
</reference>
<dbReference type="AlphaFoldDB" id="A0A1J5R838"/>
<dbReference type="HAMAP" id="MF_00386">
    <property type="entry name" value="UPF0161_YidD"/>
    <property type="match status" value="1"/>
</dbReference>
<dbReference type="PANTHER" id="PTHR33383:SF1">
    <property type="entry name" value="MEMBRANE PROTEIN INSERTION EFFICIENCY FACTOR-RELATED"/>
    <property type="match status" value="1"/>
</dbReference>
<evidence type="ECO:0000256" key="1">
    <source>
        <dbReference type="SAM" id="MobiDB-lite"/>
    </source>
</evidence>
<feature type="region of interest" description="Disordered" evidence="1">
    <location>
        <begin position="94"/>
        <end position="136"/>
    </location>
</feature>
<dbReference type="SMART" id="SM01234">
    <property type="entry name" value="Haemolytic"/>
    <property type="match status" value="1"/>
</dbReference>